<sequence length="83" mass="9621">MDLHLTAILHGTRHHISINTSSERRSLFIQVIDVFKPAESEKEALNWPTPLTFPCKKRQVLNNLVINIENHTPILIENTRLKK</sequence>
<gene>
    <name evidence="1" type="ORF">VNO77_05528</name>
</gene>
<dbReference type="EMBL" id="JAYMYQ010000001">
    <property type="protein sequence ID" value="KAK7363387.1"/>
    <property type="molecule type" value="Genomic_DNA"/>
</dbReference>
<proteinExistence type="predicted"/>
<keyword evidence="2" id="KW-1185">Reference proteome</keyword>
<reference evidence="1 2" key="1">
    <citation type="submission" date="2024-01" db="EMBL/GenBank/DDBJ databases">
        <title>The genomes of 5 underutilized Papilionoideae crops provide insights into root nodulation and disease resistanc.</title>
        <authorList>
            <person name="Jiang F."/>
        </authorList>
    </citation>
    <scope>NUCLEOTIDE SEQUENCE [LARGE SCALE GENOMIC DNA]</scope>
    <source>
        <strain evidence="1">LVBAO_FW01</strain>
        <tissue evidence="1">Leaves</tissue>
    </source>
</reference>
<dbReference type="Proteomes" id="UP001367508">
    <property type="component" value="Unassembled WGS sequence"/>
</dbReference>
<evidence type="ECO:0000313" key="2">
    <source>
        <dbReference type="Proteomes" id="UP001367508"/>
    </source>
</evidence>
<evidence type="ECO:0000313" key="1">
    <source>
        <dbReference type="EMBL" id="KAK7363387.1"/>
    </source>
</evidence>
<dbReference type="AlphaFoldDB" id="A0AAN9MZ71"/>
<name>A0AAN9MZ71_CANGL</name>
<organism evidence="1 2">
    <name type="scientific">Canavalia gladiata</name>
    <name type="common">Sword bean</name>
    <name type="synonym">Dolichos gladiatus</name>
    <dbReference type="NCBI Taxonomy" id="3824"/>
    <lineage>
        <taxon>Eukaryota</taxon>
        <taxon>Viridiplantae</taxon>
        <taxon>Streptophyta</taxon>
        <taxon>Embryophyta</taxon>
        <taxon>Tracheophyta</taxon>
        <taxon>Spermatophyta</taxon>
        <taxon>Magnoliopsida</taxon>
        <taxon>eudicotyledons</taxon>
        <taxon>Gunneridae</taxon>
        <taxon>Pentapetalae</taxon>
        <taxon>rosids</taxon>
        <taxon>fabids</taxon>
        <taxon>Fabales</taxon>
        <taxon>Fabaceae</taxon>
        <taxon>Papilionoideae</taxon>
        <taxon>50 kb inversion clade</taxon>
        <taxon>NPAAA clade</taxon>
        <taxon>indigoferoid/millettioid clade</taxon>
        <taxon>Phaseoleae</taxon>
        <taxon>Canavalia</taxon>
    </lineage>
</organism>
<accession>A0AAN9MZ71</accession>
<protein>
    <submittedName>
        <fullName evidence="1">Uncharacterized protein</fullName>
    </submittedName>
</protein>
<comment type="caution">
    <text evidence="1">The sequence shown here is derived from an EMBL/GenBank/DDBJ whole genome shotgun (WGS) entry which is preliminary data.</text>
</comment>